<dbReference type="PROSITE" id="PS51257">
    <property type="entry name" value="PROKAR_LIPOPROTEIN"/>
    <property type="match status" value="1"/>
</dbReference>
<accession>A0AAE4AQC8</accession>
<evidence type="ECO:0008006" key="5">
    <source>
        <dbReference type="Google" id="ProtNLM"/>
    </source>
</evidence>
<evidence type="ECO:0000256" key="1">
    <source>
        <dbReference type="SAM" id="Phobius"/>
    </source>
</evidence>
<feature type="transmembrane region" description="Helical" evidence="1">
    <location>
        <begin position="416"/>
        <end position="437"/>
    </location>
</feature>
<dbReference type="AlphaFoldDB" id="A0AAE4AQC8"/>
<feature type="signal peptide" evidence="2">
    <location>
        <begin position="1"/>
        <end position="20"/>
    </location>
</feature>
<dbReference type="EMBL" id="JAUSVL010000001">
    <property type="protein sequence ID" value="MDQ0290938.1"/>
    <property type="molecule type" value="Genomic_DNA"/>
</dbReference>
<evidence type="ECO:0000313" key="4">
    <source>
        <dbReference type="Proteomes" id="UP001238163"/>
    </source>
</evidence>
<reference evidence="3" key="1">
    <citation type="submission" date="2023-07" db="EMBL/GenBank/DDBJ databases">
        <title>Genomic Encyclopedia of Type Strains, Phase IV (KMG-IV): sequencing the most valuable type-strain genomes for metagenomic binning, comparative biology and taxonomic classification.</title>
        <authorList>
            <person name="Goeker M."/>
        </authorList>
    </citation>
    <scope>NUCLEOTIDE SEQUENCE</scope>
    <source>
        <strain evidence="3">DSM 24202</strain>
    </source>
</reference>
<comment type="caution">
    <text evidence="3">The sequence shown here is derived from an EMBL/GenBank/DDBJ whole genome shotgun (WGS) entry which is preliminary data.</text>
</comment>
<proteinExistence type="predicted"/>
<evidence type="ECO:0000256" key="2">
    <source>
        <dbReference type="SAM" id="SignalP"/>
    </source>
</evidence>
<keyword evidence="2" id="KW-0732">Signal</keyword>
<keyword evidence="1" id="KW-0472">Membrane</keyword>
<keyword evidence="1" id="KW-0812">Transmembrane</keyword>
<dbReference type="RefSeq" id="WP_307263023.1">
    <property type="nucleotide sequence ID" value="NZ_JAUSVL010000001.1"/>
</dbReference>
<sequence length="447" mass="48952">MKYAVLTAALLMAAGCELTAEPCSFPITGLPKASAALASLELPVSALADLGGRVESLRIYDAQRRETPYLCVPVTAKGQISQREKCPSKVLLVREKSGGGVTVDFELLDGAPQPTGLTIDTPLRRFEQLVTLSGEIDGSWQVLVPDALIFESSGLLAMRHNELRFPMASCRRFRLDISKVSIERQAELRQVTRVINADGVVSSVESTVVRDEAFKIGAVEFWREKAVAVDGAVKSLDYPVKAMQREWLAEKKQSVYTLTPECYPVTGVEIVSSERNYHRKVQVLREQGTTMQPWHSGAVSAIRLPGFEKVSSGLSISEVEAGKIRVIIDEHDNPPLEISEIRLQTPARQLLFFAEPQRVPYLLTAVEKGPAPVYEQHDIIRDAWASKAALQPASLGERQGTPMELTPPAGPKVPRWALIVVLAMAAYALGFGVYKAAQSAQAVERPK</sequence>
<organism evidence="3 4">
    <name type="scientific">Oligosphaera ethanolica</name>
    <dbReference type="NCBI Taxonomy" id="760260"/>
    <lineage>
        <taxon>Bacteria</taxon>
        <taxon>Pseudomonadati</taxon>
        <taxon>Lentisphaerota</taxon>
        <taxon>Oligosphaeria</taxon>
        <taxon>Oligosphaerales</taxon>
        <taxon>Oligosphaeraceae</taxon>
        <taxon>Oligosphaera</taxon>
    </lineage>
</organism>
<evidence type="ECO:0000313" key="3">
    <source>
        <dbReference type="EMBL" id="MDQ0290938.1"/>
    </source>
</evidence>
<keyword evidence="4" id="KW-1185">Reference proteome</keyword>
<keyword evidence="1" id="KW-1133">Transmembrane helix</keyword>
<name>A0AAE4AQC8_9BACT</name>
<gene>
    <name evidence="3" type="ORF">J3R75_003045</name>
</gene>
<feature type="chain" id="PRO_5041933921" description="DUF3999 family protein" evidence="2">
    <location>
        <begin position="21"/>
        <end position="447"/>
    </location>
</feature>
<protein>
    <recommendedName>
        <fullName evidence="5">DUF3999 family protein</fullName>
    </recommendedName>
</protein>
<dbReference type="Proteomes" id="UP001238163">
    <property type="component" value="Unassembled WGS sequence"/>
</dbReference>